<reference evidence="2" key="1">
    <citation type="submission" date="2023-06" db="EMBL/GenBank/DDBJ databases">
        <authorList>
            <consortium name="Lawrence Berkeley National Laboratory"/>
            <person name="Ahrendt S."/>
            <person name="Sahu N."/>
            <person name="Indic B."/>
            <person name="Wong-Bajracharya J."/>
            <person name="Merenyi Z."/>
            <person name="Ke H.-M."/>
            <person name="Monk M."/>
            <person name="Kocsube S."/>
            <person name="Drula E."/>
            <person name="Lipzen A."/>
            <person name="Balint B."/>
            <person name="Henrissat B."/>
            <person name="Andreopoulos B."/>
            <person name="Martin F.M."/>
            <person name="Harder C.B."/>
            <person name="Rigling D."/>
            <person name="Ford K.L."/>
            <person name="Foster G.D."/>
            <person name="Pangilinan J."/>
            <person name="Papanicolaou A."/>
            <person name="Barry K."/>
            <person name="LaButti K."/>
            <person name="Viragh M."/>
            <person name="Koriabine M."/>
            <person name="Yan M."/>
            <person name="Riley R."/>
            <person name="Champramary S."/>
            <person name="Plett K.L."/>
            <person name="Tsai I.J."/>
            <person name="Slot J."/>
            <person name="Sipos G."/>
            <person name="Plett J."/>
            <person name="Nagy L.G."/>
            <person name="Grigoriev I.V."/>
        </authorList>
    </citation>
    <scope>NUCLEOTIDE SEQUENCE</scope>
    <source>
        <strain evidence="2">HWK02</strain>
    </source>
</reference>
<protein>
    <submittedName>
        <fullName evidence="2">Uncharacterized protein</fullName>
    </submittedName>
</protein>
<feature type="region of interest" description="Disordered" evidence="1">
    <location>
        <begin position="222"/>
        <end position="252"/>
    </location>
</feature>
<organism evidence="2 3">
    <name type="scientific">Armillaria luteobubalina</name>
    <dbReference type="NCBI Taxonomy" id="153913"/>
    <lineage>
        <taxon>Eukaryota</taxon>
        <taxon>Fungi</taxon>
        <taxon>Dikarya</taxon>
        <taxon>Basidiomycota</taxon>
        <taxon>Agaricomycotina</taxon>
        <taxon>Agaricomycetes</taxon>
        <taxon>Agaricomycetidae</taxon>
        <taxon>Agaricales</taxon>
        <taxon>Marasmiineae</taxon>
        <taxon>Physalacriaceae</taxon>
        <taxon>Armillaria</taxon>
    </lineage>
</organism>
<dbReference type="AlphaFoldDB" id="A0AA39PXF0"/>
<feature type="compositionally biased region" description="Polar residues" evidence="1">
    <location>
        <begin position="242"/>
        <end position="251"/>
    </location>
</feature>
<proteinExistence type="predicted"/>
<comment type="caution">
    <text evidence="2">The sequence shown here is derived from an EMBL/GenBank/DDBJ whole genome shotgun (WGS) entry which is preliminary data.</text>
</comment>
<dbReference type="EMBL" id="JAUEPU010000033">
    <property type="protein sequence ID" value="KAK0491795.1"/>
    <property type="molecule type" value="Genomic_DNA"/>
</dbReference>
<dbReference type="Proteomes" id="UP001175228">
    <property type="component" value="Unassembled WGS sequence"/>
</dbReference>
<name>A0AA39PXF0_9AGAR</name>
<sequence length="463" mass="52569">MKENGKESDFEFKIWTRMPPARPRPKFKVRIRPPTLHRRHHYLTYRLSFVLRRLGTRKLQHRQEETRYGDDAHRQSRWWKANNGGSAKSSATFHDDWSSSTYCTLVVPVINIVSSTCTSSTRTVFAPFSSVSFSSRTWTCPPQAAIHGHLLPPFTAAPSPGTYWRQENLPQLGRVAVSRGSLGDYRDGGSTLRGSCSCCSRSSGRKFMTSAIRESGQLRAIMDGNDKPYSQRSAERRDKCLSPTSSSSSEGQRCHSWHTKAFREYIETLSVPQERIIGVFEEYLDGDRNAEGLGRDSTRYAVGPFEGALSRRETQSVSALKTLNILSELRLQFPINHCVLLSSEMGMASTTSITWRKDESSALPQPLYSFSCQYYSHISRSTEPDILQWSQIHVILFSRSNDSNNGVYWPRKSCDQTRTLFNKGVWAKMGRYIRISHAGTGRIVSVNWYQSPPWSAGGLYGWE</sequence>
<evidence type="ECO:0000313" key="3">
    <source>
        <dbReference type="Proteomes" id="UP001175228"/>
    </source>
</evidence>
<keyword evidence="3" id="KW-1185">Reference proteome</keyword>
<evidence type="ECO:0000256" key="1">
    <source>
        <dbReference type="SAM" id="MobiDB-lite"/>
    </source>
</evidence>
<evidence type="ECO:0000313" key="2">
    <source>
        <dbReference type="EMBL" id="KAK0491795.1"/>
    </source>
</evidence>
<gene>
    <name evidence="2" type="ORF">EDD18DRAFT_1109539</name>
</gene>
<accession>A0AA39PXF0</accession>